<feature type="transmembrane region" description="Helical" evidence="14">
    <location>
        <begin position="140"/>
        <end position="161"/>
    </location>
</feature>
<dbReference type="Gene3D" id="1.20.1070.10">
    <property type="entry name" value="Rhodopsin 7-helix transmembrane proteins"/>
    <property type="match status" value="1"/>
</dbReference>
<evidence type="ECO:0000256" key="5">
    <source>
        <dbReference type="ARBA" id="ARBA00022725"/>
    </source>
</evidence>
<gene>
    <name evidence="16" type="ORF">GDO78_020886</name>
</gene>
<evidence type="ECO:0000256" key="13">
    <source>
        <dbReference type="RuleBase" id="RU000688"/>
    </source>
</evidence>
<evidence type="ECO:0000256" key="12">
    <source>
        <dbReference type="ARBA" id="ARBA00023224"/>
    </source>
</evidence>
<evidence type="ECO:0000256" key="10">
    <source>
        <dbReference type="ARBA" id="ARBA00023170"/>
    </source>
</evidence>
<dbReference type="PROSITE" id="PS00237">
    <property type="entry name" value="G_PROTEIN_RECEP_F1_1"/>
    <property type="match status" value="1"/>
</dbReference>
<name>A0A8J6EHF2_ELECQ</name>
<keyword evidence="10 13" id="KW-0675">Receptor</keyword>
<dbReference type="InterPro" id="IPR000276">
    <property type="entry name" value="GPCR_Rhodpsn"/>
</dbReference>
<dbReference type="InterPro" id="IPR017452">
    <property type="entry name" value="GPCR_Rhodpsn_7TM"/>
</dbReference>
<dbReference type="OrthoDB" id="9900554at2759"/>
<keyword evidence="11" id="KW-0325">Glycoprotein</keyword>
<comment type="similarity">
    <text evidence="13">Belongs to the G-protein coupled receptor 1 family.</text>
</comment>
<keyword evidence="9" id="KW-1015">Disulfide bond</keyword>
<evidence type="ECO:0000256" key="4">
    <source>
        <dbReference type="ARBA" id="ARBA00022692"/>
    </source>
</evidence>
<dbReference type="GO" id="GO:0004930">
    <property type="term" value="F:G protein-coupled receptor activity"/>
    <property type="evidence" value="ECO:0007669"/>
    <property type="project" value="UniProtKB-KW"/>
</dbReference>
<dbReference type="EMBL" id="WNTK01000576">
    <property type="protein sequence ID" value="KAG9469302.1"/>
    <property type="molecule type" value="Genomic_DNA"/>
</dbReference>
<dbReference type="Proteomes" id="UP000770717">
    <property type="component" value="Unassembled WGS sequence"/>
</dbReference>
<dbReference type="FunFam" id="1.20.1070.10:FF:000010">
    <property type="entry name" value="Olfactory receptor"/>
    <property type="match status" value="1"/>
</dbReference>
<dbReference type="InterPro" id="IPR050939">
    <property type="entry name" value="Olfactory_GPCR1"/>
</dbReference>
<keyword evidence="2 14" id="KW-1003">Cell membrane</keyword>
<dbReference type="PRINTS" id="PR00245">
    <property type="entry name" value="OLFACTORYR"/>
</dbReference>
<feature type="transmembrane region" description="Helical" evidence="14">
    <location>
        <begin position="23"/>
        <end position="48"/>
    </location>
</feature>
<keyword evidence="3 14" id="KW-0716">Sensory transduction</keyword>
<evidence type="ECO:0000256" key="2">
    <source>
        <dbReference type="ARBA" id="ARBA00022475"/>
    </source>
</evidence>
<reference evidence="16" key="1">
    <citation type="thesis" date="2020" institute="ProQuest LLC" country="789 East Eisenhower Parkway, Ann Arbor, MI, USA">
        <title>Comparative Genomics and Chromosome Evolution.</title>
        <authorList>
            <person name="Mudd A.B."/>
        </authorList>
    </citation>
    <scope>NUCLEOTIDE SEQUENCE</scope>
    <source>
        <strain evidence="16">HN-11 Male</strain>
        <tissue evidence="16">Kidney and liver</tissue>
    </source>
</reference>
<evidence type="ECO:0000256" key="7">
    <source>
        <dbReference type="ARBA" id="ARBA00023040"/>
    </source>
</evidence>
<sequence length="329" mass="37406">MQHHNVSEVTEILLLGFQNVQSLHFLFFLLLLIIYCVTICGNLLIILVVSSSRSLHSPMYFFLSQLSLSDILMSTTIEPNMLHVELHQGSSVSFAGCLTQFHFFAASVALECLLLTAMSYDRYQAICNPLRYNSIMDLTFCLKVILLFWLMIFIMVLIMFLTLSHLDFCGPNIIDHFFCDLEPILELSCSDTFIMKIETLFLAILFAVCPLIIIIISYVYIIFTILKIPSVTGRKKTFSTCSAHLTAVSIFYVSIIFIYIFPRPQSAKTLLSLLYTVVTPLINPMIYSLSNRDIKAALRKLLNNIYLSIFSNFRTISLPSKAAKSKLHV</sequence>
<dbReference type="PROSITE" id="PS50262">
    <property type="entry name" value="G_PROTEIN_RECEP_F1_2"/>
    <property type="match status" value="1"/>
</dbReference>
<dbReference type="GO" id="GO:0005886">
    <property type="term" value="C:plasma membrane"/>
    <property type="evidence" value="ECO:0007669"/>
    <property type="project" value="UniProtKB-SubCell"/>
</dbReference>
<dbReference type="GO" id="GO:0004984">
    <property type="term" value="F:olfactory receptor activity"/>
    <property type="evidence" value="ECO:0007669"/>
    <property type="project" value="InterPro"/>
</dbReference>
<keyword evidence="8 14" id="KW-0472">Membrane</keyword>
<keyword evidence="17" id="KW-1185">Reference proteome</keyword>
<evidence type="ECO:0000256" key="8">
    <source>
        <dbReference type="ARBA" id="ARBA00023136"/>
    </source>
</evidence>
<dbReference type="SUPFAM" id="SSF81321">
    <property type="entry name" value="Family A G protein-coupled receptor-like"/>
    <property type="match status" value="1"/>
</dbReference>
<keyword evidence="5 14" id="KW-0552">Olfaction</keyword>
<evidence type="ECO:0000256" key="9">
    <source>
        <dbReference type="ARBA" id="ARBA00023157"/>
    </source>
</evidence>
<evidence type="ECO:0000256" key="11">
    <source>
        <dbReference type="ARBA" id="ARBA00023180"/>
    </source>
</evidence>
<dbReference type="Pfam" id="PF13853">
    <property type="entry name" value="7tm_4"/>
    <property type="match status" value="1"/>
</dbReference>
<evidence type="ECO:0000256" key="14">
    <source>
        <dbReference type="RuleBase" id="RU363047"/>
    </source>
</evidence>
<dbReference type="PANTHER" id="PTHR24242:SF253">
    <property type="entry name" value="OLFACTORY RECEPTOR-RELATED"/>
    <property type="match status" value="1"/>
</dbReference>
<keyword evidence="12 13" id="KW-0807">Transducer</keyword>
<dbReference type="AlphaFoldDB" id="A0A8J6EHF2"/>
<dbReference type="PRINTS" id="PR00237">
    <property type="entry name" value="GPCRRHODOPSN"/>
</dbReference>
<feature type="transmembrane region" description="Helical" evidence="14">
    <location>
        <begin position="238"/>
        <end position="261"/>
    </location>
</feature>
<keyword evidence="4 13" id="KW-0812">Transmembrane</keyword>
<feature type="transmembrane region" description="Helical" evidence="14">
    <location>
        <begin position="101"/>
        <end position="120"/>
    </location>
</feature>
<feature type="transmembrane region" description="Helical" evidence="14">
    <location>
        <begin position="273"/>
        <end position="290"/>
    </location>
</feature>
<feature type="domain" description="G-protein coupled receptors family 1 profile" evidence="15">
    <location>
        <begin position="41"/>
        <end position="287"/>
    </location>
</feature>
<feature type="transmembrane region" description="Helical" evidence="14">
    <location>
        <begin position="200"/>
        <end position="226"/>
    </location>
</feature>
<comment type="subcellular location">
    <subcellularLocation>
        <location evidence="1 14">Cell membrane</location>
        <topology evidence="1 14">Multi-pass membrane protein</topology>
    </subcellularLocation>
</comment>
<keyword evidence="7 13" id="KW-0297">G-protein coupled receptor</keyword>
<evidence type="ECO:0000256" key="1">
    <source>
        <dbReference type="ARBA" id="ARBA00004651"/>
    </source>
</evidence>
<evidence type="ECO:0000313" key="17">
    <source>
        <dbReference type="Proteomes" id="UP000770717"/>
    </source>
</evidence>
<comment type="caution">
    <text evidence="16">The sequence shown here is derived from an EMBL/GenBank/DDBJ whole genome shotgun (WGS) entry which is preliminary data.</text>
</comment>
<evidence type="ECO:0000259" key="15">
    <source>
        <dbReference type="PROSITE" id="PS50262"/>
    </source>
</evidence>
<protein>
    <recommendedName>
        <fullName evidence="14">Olfactory receptor</fullName>
    </recommendedName>
</protein>
<organism evidence="16 17">
    <name type="scientific">Eleutherodactylus coqui</name>
    <name type="common">Puerto Rican coqui</name>
    <dbReference type="NCBI Taxonomy" id="57060"/>
    <lineage>
        <taxon>Eukaryota</taxon>
        <taxon>Metazoa</taxon>
        <taxon>Chordata</taxon>
        <taxon>Craniata</taxon>
        <taxon>Vertebrata</taxon>
        <taxon>Euteleostomi</taxon>
        <taxon>Amphibia</taxon>
        <taxon>Batrachia</taxon>
        <taxon>Anura</taxon>
        <taxon>Neobatrachia</taxon>
        <taxon>Hyloidea</taxon>
        <taxon>Eleutherodactylidae</taxon>
        <taxon>Eleutherodactylinae</taxon>
        <taxon>Eleutherodactylus</taxon>
        <taxon>Eleutherodactylus</taxon>
    </lineage>
</organism>
<dbReference type="InterPro" id="IPR000725">
    <property type="entry name" value="Olfact_rcpt"/>
</dbReference>
<keyword evidence="6 14" id="KW-1133">Transmembrane helix</keyword>
<dbReference type="PANTHER" id="PTHR24242">
    <property type="entry name" value="G-PROTEIN COUPLED RECEPTOR"/>
    <property type="match status" value="1"/>
</dbReference>
<proteinExistence type="inferred from homology"/>
<evidence type="ECO:0000256" key="6">
    <source>
        <dbReference type="ARBA" id="ARBA00022989"/>
    </source>
</evidence>
<evidence type="ECO:0000313" key="16">
    <source>
        <dbReference type="EMBL" id="KAG9469302.1"/>
    </source>
</evidence>
<evidence type="ECO:0000256" key="3">
    <source>
        <dbReference type="ARBA" id="ARBA00022606"/>
    </source>
</evidence>
<accession>A0A8J6EHF2</accession>